<dbReference type="Gene3D" id="4.10.240.10">
    <property type="entry name" value="Zn(2)-C6 fungal-type DNA-binding domain"/>
    <property type="match status" value="1"/>
</dbReference>
<dbReference type="InterPro" id="IPR050815">
    <property type="entry name" value="TF_fung"/>
</dbReference>
<dbReference type="SUPFAM" id="SSF57701">
    <property type="entry name" value="Zn2/Cys6 DNA-binding domain"/>
    <property type="match status" value="1"/>
</dbReference>
<dbReference type="CDD" id="cd00067">
    <property type="entry name" value="GAL4"/>
    <property type="match status" value="1"/>
</dbReference>
<dbReference type="GO" id="GO:0005634">
    <property type="term" value="C:nucleus"/>
    <property type="evidence" value="ECO:0007669"/>
    <property type="project" value="UniProtKB-SubCell"/>
</dbReference>
<dbReference type="AlphaFoldDB" id="A0A2G8RQ57"/>
<proteinExistence type="predicted"/>
<evidence type="ECO:0000256" key="1">
    <source>
        <dbReference type="ARBA" id="ARBA00004123"/>
    </source>
</evidence>
<dbReference type="InterPro" id="IPR001138">
    <property type="entry name" value="Zn2Cys6_DnaBD"/>
</dbReference>
<gene>
    <name evidence="8" type="ORF">GSI_14946</name>
</gene>
<evidence type="ECO:0000256" key="6">
    <source>
        <dbReference type="SAM" id="MobiDB-lite"/>
    </source>
</evidence>
<keyword evidence="5" id="KW-0539">Nucleus</keyword>
<dbReference type="STRING" id="1077348.A0A2G8RQ57"/>
<dbReference type="GO" id="GO:0000981">
    <property type="term" value="F:DNA-binding transcription factor activity, RNA polymerase II-specific"/>
    <property type="evidence" value="ECO:0007669"/>
    <property type="project" value="InterPro"/>
</dbReference>
<dbReference type="EMBL" id="AYKW01000068">
    <property type="protein sequence ID" value="PIL23633.1"/>
    <property type="molecule type" value="Genomic_DNA"/>
</dbReference>
<dbReference type="PANTHER" id="PTHR47338:SF5">
    <property type="entry name" value="ZN(II)2CYS6 TRANSCRIPTION FACTOR (EUROFUNG)"/>
    <property type="match status" value="1"/>
</dbReference>
<evidence type="ECO:0000313" key="9">
    <source>
        <dbReference type="Proteomes" id="UP000230002"/>
    </source>
</evidence>
<name>A0A2G8RQ57_9APHY</name>
<protein>
    <submittedName>
        <fullName evidence="8">Transcription factor</fullName>
    </submittedName>
</protein>
<evidence type="ECO:0000256" key="2">
    <source>
        <dbReference type="ARBA" id="ARBA00022723"/>
    </source>
</evidence>
<dbReference type="GO" id="GO:0008270">
    <property type="term" value="F:zinc ion binding"/>
    <property type="evidence" value="ECO:0007669"/>
    <property type="project" value="InterPro"/>
</dbReference>
<dbReference type="CDD" id="cd12148">
    <property type="entry name" value="fungal_TF_MHR"/>
    <property type="match status" value="1"/>
</dbReference>
<feature type="compositionally biased region" description="Low complexity" evidence="6">
    <location>
        <begin position="233"/>
        <end position="246"/>
    </location>
</feature>
<keyword evidence="4" id="KW-0804">Transcription</keyword>
<feature type="compositionally biased region" description="Basic and acidic residues" evidence="6">
    <location>
        <begin position="117"/>
        <end position="131"/>
    </location>
</feature>
<evidence type="ECO:0000259" key="7">
    <source>
        <dbReference type="PROSITE" id="PS50048"/>
    </source>
</evidence>
<dbReference type="SMART" id="SM00066">
    <property type="entry name" value="GAL4"/>
    <property type="match status" value="1"/>
</dbReference>
<evidence type="ECO:0000256" key="3">
    <source>
        <dbReference type="ARBA" id="ARBA00023015"/>
    </source>
</evidence>
<feature type="region of interest" description="Disordered" evidence="6">
    <location>
        <begin position="182"/>
        <end position="302"/>
    </location>
</feature>
<dbReference type="PANTHER" id="PTHR47338">
    <property type="entry name" value="ZN(II)2CYS6 TRANSCRIPTION FACTOR (EUROFUNG)-RELATED"/>
    <property type="match status" value="1"/>
</dbReference>
<evidence type="ECO:0000256" key="4">
    <source>
        <dbReference type="ARBA" id="ARBA00023163"/>
    </source>
</evidence>
<dbReference type="OrthoDB" id="2123952at2759"/>
<organism evidence="8 9">
    <name type="scientific">Ganoderma sinense ZZ0214-1</name>
    <dbReference type="NCBI Taxonomy" id="1077348"/>
    <lineage>
        <taxon>Eukaryota</taxon>
        <taxon>Fungi</taxon>
        <taxon>Dikarya</taxon>
        <taxon>Basidiomycota</taxon>
        <taxon>Agaricomycotina</taxon>
        <taxon>Agaricomycetes</taxon>
        <taxon>Polyporales</taxon>
        <taxon>Polyporaceae</taxon>
        <taxon>Ganoderma</taxon>
    </lineage>
</organism>
<keyword evidence="2" id="KW-0479">Metal-binding</keyword>
<feature type="compositionally biased region" description="Polar residues" evidence="6">
    <location>
        <begin position="8"/>
        <end position="23"/>
    </location>
</feature>
<feature type="region of interest" description="Disordered" evidence="6">
    <location>
        <begin position="1"/>
        <end position="147"/>
    </location>
</feature>
<keyword evidence="3" id="KW-0805">Transcription regulation</keyword>
<feature type="compositionally biased region" description="Low complexity" evidence="6">
    <location>
        <begin position="35"/>
        <end position="84"/>
    </location>
</feature>
<evidence type="ECO:0000256" key="5">
    <source>
        <dbReference type="ARBA" id="ARBA00023242"/>
    </source>
</evidence>
<comment type="caution">
    <text evidence="8">The sequence shown here is derived from an EMBL/GenBank/DDBJ whole genome shotgun (WGS) entry which is preliminary data.</text>
</comment>
<dbReference type="Proteomes" id="UP000230002">
    <property type="component" value="Unassembled WGS sequence"/>
</dbReference>
<accession>A0A2G8RQ57</accession>
<feature type="region of interest" description="Disordered" evidence="6">
    <location>
        <begin position="918"/>
        <end position="947"/>
    </location>
</feature>
<sequence length="947" mass="104650">MAADLPPSHQQPAQSTSTYSAQHAASLFDAFLHQSDAALPPSSGSSSPEANPASSSQRSSLSPLALAYSPSPSSSSSLAAALGSPSPPPGTSERRPLPAARSPPEPKSSGTPGPDTQEDHEQTPSHSEAQKSKAHLSAYQPLTAHGKPRERVYLACLQCRNRKVRCDGAKPECFNCVKRADPTAGSCSYDAAPRRRGKDRTPGSRRLVPLEPKKTRTTRSRVEEEQRRKKAEAAQAASRASALAESPIARDPPSHGPTSGVSPNYPDTDLSRPESQKPSAFASVSSVATPPGAPPAAKHHPMRTVSLEPQIVMVRRQFNLNPIEFRDFELTFAHPDAIAIACQVEEEEYLDDFGSSTSVSSPPGVQFTRETWWDALLATYSSFPAGTTMTADMRDTTTQIVISDLRFLFQNALHWFAFVNIPRFFARLWDPYHRQNVQPSLIYSALGLAVFFQSSELEKGVKGREKALQLVDQARALFDASLSSGWIDIGLVQAAWLLAIFEMQAHPRASTARTRSAFKNLDSLIQSLSLTMLDIADPRTTIFLPGQVPIVPSTVPMSSSAAPPLFDYDNVAPGLAPPAVYLRQHGLVPGHSHAYSHTPLTNDSQWQCGCSSYSLGNNWPISVDLAPAWTCTPMWPDNASEGDMQKEECRRLVWSTVMLTASHNTKTTAGTDREPQHLWIKDPANYALLFPGESLVPFGVESIAFSKDSVWALYMRVLFLWHSSLRQRADTSQMDADRAAYAMSAWLELDNVETCLDRHTCGIQSGYMMQMREVLFNTRMVVSNEFKRYIPEATTSSGHLFYRERVERWMTYMLATARHFLQSFKGASSEPDRNNRRCFMMYWFMSQIMRALALWHADPSLSIALDVAKTFAPCVEYMMIIWPSRNQRREYEALRGWLVRSCMNAGVPAPERAIPFVPAPRPQVSSSKSPPDPIVTAGAYSHGKTQL</sequence>
<reference evidence="8 9" key="1">
    <citation type="journal article" date="2015" name="Sci. Rep.">
        <title>Chromosome-level genome map provides insights into diverse defense mechanisms in the medicinal fungus Ganoderma sinense.</title>
        <authorList>
            <person name="Zhu Y."/>
            <person name="Xu J."/>
            <person name="Sun C."/>
            <person name="Zhou S."/>
            <person name="Xu H."/>
            <person name="Nelson D.R."/>
            <person name="Qian J."/>
            <person name="Song J."/>
            <person name="Luo H."/>
            <person name="Xiang L."/>
            <person name="Li Y."/>
            <person name="Xu Z."/>
            <person name="Ji A."/>
            <person name="Wang L."/>
            <person name="Lu S."/>
            <person name="Hayward A."/>
            <person name="Sun W."/>
            <person name="Li X."/>
            <person name="Schwartz D.C."/>
            <person name="Wang Y."/>
            <person name="Chen S."/>
        </authorList>
    </citation>
    <scope>NUCLEOTIDE SEQUENCE [LARGE SCALE GENOMIC DNA]</scope>
    <source>
        <strain evidence="8 9">ZZ0214-1</strain>
    </source>
</reference>
<keyword evidence="9" id="KW-1185">Reference proteome</keyword>
<dbReference type="PROSITE" id="PS50048">
    <property type="entry name" value="ZN2_CY6_FUNGAL_2"/>
    <property type="match status" value="1"/>
</dbReference>
<dbReference type="Pfam" id="PF00172">
    <property type="entry name" value="Zn_clus"/>
    <property type="match status" value="1"/>
</dbReference>
<evidence type="ECO:0000313" key="8">
    <source>
        <dbReference type="EMBL" id="PIL23633.1"/>
    </source>
</evidence>
<dbReference type="InterPro" id="IPR036864">
    <property type="entry name" value="Zn2-C6_fun-type_DNA-bd_sf"/>
</dbReference>
<feature type="domain" description="Zn(2)-C6 fungal-type" evidence="7">
    <location>
        <begin position="155"/>
        <end position="189"/>
    </location>
</feature>
<comment type="subcellular location">
    <subcellularLocation>
        <location evidence="1">Nucleus</location>
    </subcellularLocation>
</comment>